<evidence type="ECO:0000313" key="2">
    <source>
        <dbReference type="EMBL" id="CCT69040.1"/>
    </source>
</evidence>
<organism evidence="2 3">
    <name type="scientific">Gibberella fujikuroi (strain CBS 195.34 / IMI 58289 / NRRL A-6831)</name>
    <name type="common">Bakanae and foot rot disease fungus</name>
    <name type="synonym">Fusarium fujikuroi</name>
    <dbReference type="NCBI Taxonomy" id="1279085"/>
    <lineage>
        <taxon>Eukaryota</taxon>
        <taxon>Fungi</taxon>
        <taxon>Dikarya</taxon>
        <taxon>Ascomycota</taxon>
        <taxon>Pezizomycotina</taxon>
        <taxon>Sordariomycetes</taxon>
        <taxon>Hypocreomycetidae</taxon>
        <taxon>Hypocreales</taxon>
        <taxon>Nectriaceae</taxon>
        <taxon>Fusarium</taxon>
        <taxon>Fusarium fujikuroi species complex</taxon>
    </lineage>
</organism>
<gene>
    <name evidence="2" type="ORF">FFUJ_07974</name>
</gene>
<reference evidence="3" key="1">
    <citation type="journal article" date="2013" name="PLoS Pathog.">
        <title>Deciphering the cryptic genome: genome-wide analyses of the rice pathogen Fusarium fujikuroi reveal complex regulation of secondary metabolism and novel metabolites.</title>
        <authorList>
            <person name="Wiemann P."/>
            <person name="Sieber C.M."/>
            <person name="von Bargen K.W."/>
            <person name="Studt L."/>
            <person name="Niehaus E.M."/>
            <person name="Espino J.J."/>
            <person name="Huss K."/>
            <person name="Michielse C.B."/>
            <person name="Albermann S."/>
            <person name="Wagner D."/>
            <person name="Bergner S.V."/>
            <person name="Connolly L.R."/>
            <person name="Fischer A."/>
            <person name="Reuter G."/>
            <person name="Kleigrewe K."/>
            <person name="Bald T."/>
            <person name="Wingfield B.D."/>
            <person name="Ophir R."/>
            <person name="Freeman S."/>
            <person name="Hippler M."/>
            <person name="Smith K.M."/>
            <person name="Brown D.W."/>
            <person name="Proctor R.H."/>
            <person name="Munsterkotter M."/>
            <person name="Freitag M."/>
            <person name="Humpf H.U."/>
            <person name="Guldener U."/>
            <person name="Tudzynski B."/>
        </authorList>
    </citation>
    <scope>NUCLEOTIDE SEQUENCE [LARGE SCALE GENOMIC DNA]</scope>
    <source>
        <strain evidence="3">CBS 195.34 / IMI 58289 / NRRL A-6831</strain>
    </source>
</reference>
<evidence type="ECO:0000256" key="1">
    <source>
        <dbReference type="SAM" id="MobiDB-lite"/>
    </source>
</evidence>
<name>S0E316_GIBF5</name>
<evidence type="ECO:0000313" key="3">
    <source>
        <dbReference type="Proteomes" id="UP000016800"/>
    </source>
</evidence>
<sequence>MNEKPGSGVIYLPLVELSLEDQSRWELDASDAGSGSATVSRQHEVRFLCGRGRGRGRGQGDRWSQLPIDAAWILPCVCLESFSNYPTIGSGLKKSDLCGRHSKESESKELTVLSPSPEATIRSLNRHALPVENLLSVSRAIWLPQSQAPPDEDDQSDGSGHGPDEAGPSDAPPSTYYDMTLEEDLPILSRPSKVKNLALAIENAGREWNIDGFQSSLIFPRRDTCLSSSTIHHKSTDLRI</sequence>
<accession>S0E316</accession>
<dbReference type="GeneID" id="35401451"/>
<feature type="region of interest" description="Disordered" evidence="1">
    <location>
        <begin position="146"/>
        <end position="177"/>
    </location>
</feature>
<protein>
    <submittedName>
        <fullName evidence="2">Uncharacterized protein</fullName>
    </submittedName>
</protein>
<dbReference type="AlphaFoldDB" id="S0E316"/>
<dbReference type="EMBL" id="HF679027">
    <property type="protein sequence ID" value="CCT69040.1"/>
    <property type="molecule type" value="Genomic_DNA"/>
</dbReference>
<proteinExistence type="predicted"/>
<dbReference type="VEuPathDB" id="FungiDB:FFUJ_07974"/>
<dbReference type="RefSeq" id="XP_023431120.1">
    <property type="nucleotide sequence ID" value="XM_023578287.1"/>
</dbReference>
<dbReference type="Proteomes" id="UP000016800">
    <property type="component" value="Chromosome V"/>
</dbReference>
<dbReference type="HOGENOM" id="CLU_1156467_0_0_1"/>
<keyword evidence="3" id="KW-1185">Reference proteome</keyword>